<dbReference type="AlphaFoldDB" id="A0A1D3TYX3"/>
<keyword evidence="2" id="KW-1185">Reference proteome</keyword>
<proteinExistence type="predicted"/>
<reference evidence="1 2" key="1">
    <citation type="submission" date="2016-09" db="EMBL/GenBank/DDBJ databases">
        <authorList>
            <person name="Capua I."/>
            <person name="De Benedictis P."/>
            <person name="Joannis T."/>
            <person name="Lombin L.H."/>
            <person name="Cattoli G."/>
        </authorList>
    </citation>
    <scope>NUCLEOTIDE SEQUENCE [LARGE SCALE GENOMIC DNA]</scope>
    <source>
        <strain evidence="1 2">GluBS11</strain>
    </source>
</reference>
<name>A0A1D3TYX3_9FIRM</name>
<organism evidence="1 2">
    <name type="scientific">Anaerobium acetethylicum</name>
    <dbReference type="NCBI Taxonomy" id="1619234"/>
    <lineage>
        <taxon>Bacteria</taxon>
        <taxon>Bacillati</taxon>
        <taxon>Bacillota</taxon>
        <taxon>Clostridia</taxon>
        <taxon>Lachnospirales</taxon>
        <taxon>Lachnospiraceae</taxon>
        <taxon>Anaerobium</taxon>
    </lineage>
</organism>
<evidence type="ECO:0000313" key="2">
    <source>
        <dbReference type="Proteomes" id="UP000199315"/>
    </source>
</evidence>
<evidence type="ECO:0000313" key="1">
    <source>
        <dbReference type="EMBL" id="SCP99713.1"/>
    </source>
</evidence>
<feature type="non-terminal residue" evidence="1">
    <location>
        <position position="112"/>
    </location>
</feature>
<sequence>MMPKVRNYIMSWLQGGPFLEISIIIREDDVRKIITTLTTLNNVSIIEDNLEDVIGRFEIGYLYDEQDISSQRIHSISLNIIEPNHACCVIALSIFCCSILPWSSFSFTINSS</sequence>
<accession>A0A1D3TYX3</accession>
<dbReference type="Proteomes" id="UP000199315">
    <property type="component" value="Unassembled WGS sequence"/>
</dbReference>
<protein>
    <submittedName>
        <fullName evidence="1">Uncharacterized protein</fullName>
    </submittedName>
</protein>
<dbReference type="EMBL" id="FMKA01000055">
    <property type="protein sequence ID" value="SCP99713.1"/>
    <property type="molecule type" value="Genomic_DNA"/>
</dbReference>
<gene>
    <name evidence="1" type="ORF">SAMN05421730_10551</name>
</gene>